<dbReference type="Proteomes" id="UP001500620">
    <property type="component" value="Unassembled WGS sequence"/>
</dbReference>
<reference evidence="2" key="1">
    <citation type="journal article" date="2019" name="Int. J. Syst. Evol. Microbiol.">
        <title>The Global Catalogue of Microorganisms (GCM) 10K type strain sequencing project: providing services to taxonomists for standard genome sequencing and annotation.</title>
        <authorList>
            <consortium name="The Broad Institute Genomics Platform"/>
            <consortium name="The Broad Institute Genome Sequencing Center for Infectious Disease"/>
            <person name="Wu L."/>
            <person name="Ma J."/>
        </authorList>
    </citation>
    <scope>NUCLEOTIDE SEQUENCE [LARGE SCALE GENOMIC DNA]</scope>
    <source>
        <strain evidence="2">JCM 17441</strain>
    </source>
</reference>
<evidence type="ECO:0000313" key="2">
    <source>
        <dbReference type="Proteomes" id="UP001500620"/>
    </source>
</evidence>
<dbReference type="EMBL" id="BAABAT010000019">
    <property type="protein sequence ID" value="GAA4254625.1"/>
    <property type="molecule type" value="Genomic_DNA"/>
</dbReference>
<organism evidence="1 2">
    <name type="scientific">Dactylosporangium darangshiense</name>
    <dbReference type="NCBI Taxonomy" id="579108"/>
    <lineage>
        <taxon>Bacteria</taxon>
        <taxon>Bacillati</taxon>
        <taxon>Actinomycetota</taxon>
        <taxon>Actinomycetes</taxon>
        <taxon>Micromonosporales</taxon>
        <taxon>Micromonosporaceae</taxon>
        <taxon>Dactylosporangium</taxon>
    </lineage>
</organism>
<proteinExistence type="predicted"/>
<sequence length="75" mass="8079">MGAWKGRLAPTTSGICSGSLSLRLSEVRTRAAGVGVFGFLAARTRSRWPRTQTNWTRKPYEEFGTASGFARAGTA</sequence>
<comment type="caution">
    <text evidence="1">The sequence shown here is derived from an EMBL/GenBank/DDBJ whole genome shotgun (WGS) entry which is preliminary data.</text>
</comment>
<gene>
    <name evidence="1" type="ORF">GCM10022255_060020</name>
</gene>
<name>A0ABP8DF97_9ACTN</name>
<accession>A0ABP8DF97</accession>
<protein>
    <submittedName>
        <fullName evidence="1">Uncharacterized protein</fullName>
    </submittedName>
</protein>
<keyword evidence="2" id="KW-1185">Reference proteome</keyword>
<evidence type="ECO:0000313" key="1">
    <source>
        <dbReference type="EMBL" id="GAA4254625.1"/>
    </source>
</evidence>